<dbReference type="AlphaFoldDB" id="A0A1Y1JP37"/>
<accession>A0A1Y1JP37</accession>
<keyword evidence="1" id="KW-1133">Transmembrane helix</keyword>
<evidence type="ECO:0000256" key="1">
    <source>
        <dbReference type="SAM" id="Phobius"/>
    </source>
</evidence>
<evidence type="ECO:0000313" key="2">
    <source>
        <dbReference type="EMBL" id="GAW84000.1"/>
    </source>
</evidence>
<dbReference type="RefSeq" id="XP_028546589.1">
    <property type="nucleotide sequence ID" value="XM_028690788.1"/>
</dbReference>
<proteinExistence type="predicted"/>
<name>A0A1Y1JP37_PLAGO</name>
<protein>
    <submittedName>
        <fullName evidence="2">Variable surface protein</fullName>
    </submittedName>
</protein>
<feature type="transmembrane region" description="Helical" evidence="1">
    <location>
        <begin position="222"/>
        <end position="243"/>
    </location>
</feature>
<gene>
    <name evidence="2" type="ORF">PGO_000540</name>
</gene>
<comment type="caution">
    <text evidence="2">The sequence shown here is derived from an EMBL/GenBank/DDBJ whole genome shotgun (WGS) entry which is preliminary data.</text>
</comment>
<keyword evidence="1" id="KW-0812">Transmembrane</keyword>
<dbReference type="Proteomes" id="UP000195521">
    <property type="component" value="Unassembled WGS sequence"/>
</dbReference>
<keyword evidence="3" id="KW-1185">Reference proteome</keyword>
<organism evidence="2 3">
    <name type="scientific">Plasmodium gonderi</name>
    <dbReference type="NCBI Taxonomy" id="77519"/>
    <lineage>
        <taxon>Eukaryota</taxon>
        <taxon>Sar</taxon>
        <taxon>Alveolata</taxon>
        <taxon>Apicomplexa</taxon>
        <taxon>Aconoidasida</taxon>
        <taxon>Haemosporida</taxon>
        <taxon>Plasmodiidae</taxon>
        <taxon>Plasmodium</taxon>
        <taxon>Plasmodium (Plasmodium)</taxon>
    </lineage>
</organism>
<dbReference type="EMBL" id="BDQF01000058">
    <property type="protein sequence ID" value="GAW84000.1"/>
    <property type="molecule type" value="Genomic_DNA"/>
</dbReference>
<evidence type="ECO:0000313" key="3">
    <source>
        <dbReference type="Proteomes" id="UP000195521"/>
    </source>
</evidence>
<dbReference type="GeneID" id="39744808"/>
<keyword evidence="1" id="KW-0472">Membrane</keyword>
<reference evidence="3" key="1">
    <citation type="submission" date="2017-04" db="EMBL/GenBank/DDBJ databases">
        <title>Plasmodium gonderi genome.</title>
        <authorList>
            <person name="Arisue N."/>
            <person name="Honma H."/>
            <person name="Kawai S."/>
            <person name="Tougan T."/>
            <person name="Tanabe K."/>
            <person name="Horii T."/>
        </authorList>
    </citation>
    <scope>NUCLEOTIDE SEQUENCE [LARGE SCALE GENOMIC DNA]</scope>
    <source>
        <strain evidence="3">ATCC 30045</strain>
    </source>
</reference>
<sequence>MDENQNFNFKNIFPECIKDFNDIENDIGNNIYTNVFYKVCLHINTQLGLWGSGFNNICVYLCNYLKHIITKNPNDVRSYCIYFNYVLKSELKYLETSCIGEKACYKKMIEVYKKNGMYDMDICYSYVNNLQDNIYKILHILNALYNYHEKLKTGSITCTSDSQCFKNYTDFIRKCNDMKNKSLNKVMEIVKDKYKDYIKNNDDSSDFSEQLDTSSRISTPKLILIICIITLAIPFIAFILYNITPCRLYLETKIKMLKEQWNKKSKHNLKLLNSFESDFEELIDKCSPIAYNALRYS</sequence>